<evidence type="ECO:0000313" key="2">
    <source>
        <dbReference type="Proteomes" id="UP001281147"/>
    </source>
</evidence>
<sequence length="1587" mass="176899">MDRPAKRTKLLSDDESDSEQGVQLQPVKTKPSANGFKVNEEYAQRFEHNKKREEKDRLEEKYGKGSQSTKGKRPREDDYDSEDSEDDESEDDEADLVTQDVDQEIFATLNAIKRKDPRVYDQNVKFYRDFEPEVGGEDATLQKKEKPMYLQDYHRQNLLAGHTGNEEEDEAAPPRTYQQEQDTMKREIVGAMHAAANGDKGASSNAEGDDDDELLVAKPRPKHSLLPATQPRPKPQQITETDIASADKDPETYLSNFMASRAWLPTSSSNGPHFQAFDSDDSEEEKRAEQFEEAYNMRFEDPKTANEKLQSFARDVGKHSVRRESDKKGARQRARDREREEREARRREREEEKARLRRLKIEEAEEKVRRIREAAGLRGRDVSIEEWRDVIEGDFDDAEWEGVMRRRFGEEYYAAPDEFGGDDDEKSGAGRKKSKVKKPQWEDDIDIKDLVPEFEEEESKKPAFTLSSDEDGSEDEGGVPVDPPRRAADSSSDSETAHASKKRKTKKDRTREKADSKRRSRLERRQIESLVDTTTLPLALTNPADNPTSGAGAGFRYRDTSPTTFGLSARDILFADDTQLNQYAGLKKLTGWRDPEKKQKDKKKFSKKQRLREWRREVFGKPEEPGGGFERVLGPERKDEPRALSTAESGVKEGERRKKRKRSNKAIPMWITPLQLTAEAAARNRQVVLSSFKAAEAFRKRSAGKREAYSQQWYPAKEDTSGNIQPDAMITDMALAADAPNRCDVPDDNAEKKSEIIHMSRFVSVSTPAEHILRTAKYTEDPKAYLGTTLGSETYNERKSLLCIPDKIDKDVYGNGEHMAHFQRHVAKLLGKQHGCFFITGVQAQLAAVKVHCERAGNSRVAWHVSSHLESAEEKAYETLYCLERQLLGCKDDELPSVDEVKEVLSQSAERRPALVVVEVPNRVLGCETYSFSELEKLSSACKQAGVKLHCDGARLWEIEPYYQETAGKTFADIGQLFDSVYVSFYKGLRGAAGAMLVHDEESFIDEAKVWRRRAGGNAFTLFYEVIDCERGYNENIGTFKEKWDKMSDIVDGVTEATKKFRNGDGDAIVSFVPEQATCCQIRTVFRGCTVEELMAARDRAQDRTKVRVFDKVWPKQSLDEQAREERASKKCNGIEMPTKGQGTKLQEQDRSHIIEWMILEATLKAEVSGQNPGDDESIKEALQHLRDQRPALEFLMEMLGGSGSTMPPTPPPDSLQEPSGAGSSLLAPVVSTGLTPCMDTKGWIEPPPEYSPPSKSSSLFVQPEKADNFPIPPEHSKQHGGLKKGDDDALYNAVTSNDPSLVSHLLTHSAADVNKSSGDLHRTPLHQAAHLNHPKLISTLLQHGALLTIEDSAGDTALHLAAWAGNVEALSTLLNSCTSADVDILSGRDAYSPLWCAISAHHIDAARLLLRHGARVSLRSVTGSAMLPLHQAAVTSQSAMCELLLERGALVDALDEGGSTALHYAAASGSEVCVNVLLRAGAEVGVRQAQGLTPGHWAAHKGHVEVLGMLLGSGAEVNAKAEEGATLLHLAANRGHSACVRLLLERGARRDVRGTWDGTDDATAAEMAKAKGHGRVAKEIDSWRKL</sequence>
<evidence type="ECO:0000313" key="1">
    <source>
        <dbReference type="EMBL" id="KAK3723490.1"/>
    </source>
</evidence>
<organism evidence="1 2">
    <name type="scientific">Vermiconidia calcicola</name>
    <dbReference type="NCBI Taxonomy" id="1690605"/>
    <lineage>
        <taxon>Eukaryota</taxon>
        <taxon>Fungi</taxon>
        <taxon>Dikarya</taxon>
        <taxon>Ascomycota</taxon>
        <taxon>Pezizomycotina</taxon>
        <taxon>Dothideomycetes</taxon>
        <taxon>Dothideomycetidae</taxon>
        <taxon>Mycosphaerellales</taxon>
        <taxon>Extremaceae</taxon>
        <taxon>Vermiconidia</taxon>
    </lineage>
</organism>
<comment type="caution">
    <text evidence="1">The sequence shown here is derived from an EMBL/GenBank/DDBJ whole genome shotgun (WGS) entry which is preliminary data.</text>
</comment>
<name>A0ACC3NV10_9PEZI</name>
<dbReference type="EMBL" id="JAUTXU010000009">
    <property type="protein sequence ID" value="KAK3723490.1"/>
    <property type="molecule type" value="Genomic_DNA"/>
</dbReference>
<reference evidence="1" key="1">
    <citation type="submission" date="2023-07" db="EMBL/GenBank/DDBJ databases">
        <title>Black Yeasts Isolated from many extreme environments.</title>
        <authorList>
            <person name="Coleine C."/>
            <person name="Stajich J.E."/>
            <person name="Selbmann L."/>
        </authorList>
    </citation>
    <scope>NUCLEOTIDE SEQUENCE</scope>
    <source>
        <strain evidence="1">CCFEE 5714</strain>
    </source>
</reference>
<proteinExistence type="predicted"/>
<accession>A0ACC3NV10</accession>
<protein>
    <submittedName>
        <fullName evidence="1">Kinetochore protein Spc24</fullName>
    </submittedName>
</protein>
<keyword evidence="2" id="KW-1185">Reference proteome</keyword>
<gene>
    <name evidence="1" type="primary">kri1_1</name>
    <name evidence="1" type="ORF">LTR37_001742</name>
</gene>
<dbReference type="Proteomes" id="UP001281147">
    <property type="component" value="Unassembled WGS sequence"/>
</dbReference>